<dbReference type="InterPro" id="IPR033379">
    <property type="entry name" value="Acid_Pase_AS"/>
</dbReference>
<dbReference type="GeneTree" id="ENSGT00940000182358"/>
<dbReference type="PROSITE" id="PS00616">
    <property type="entry name" value="HIS_ACID_PHOSPHAT_1"/>
    <property type="match status" value="1"/>
</dbReference>
<keyword evidence="2" id="KW-1185">Reference proteome</keyword>
<dbReference type="InterPro" id="IPR000560">
    <property type="entry name" value="His_Pase_clade-2"/>
</dbReference>
<reference evidence="1" key="1">
    <citation type="submission" date="2025-08" db="UniProtKB">
        <authorList>
            <consortium name="Ensembl"/>
        </authorList>
    </citation>
    <scope>IDENTIFICATION</scope>
</reference>
<dbReference type="InterPro" id="IPR029033">
    <property type="entry name" value="His_PPase_superfam"/>
</dbReference>
<dbReference type="SUPFAM" id="SSF53254">
    <property type="entry name" value="Phosphoglycerate mutase-like"/>
    <property type="match status" value="1"/>
</dbReference>
<reference evidence="1" key="2">
    <citation type="submission" date="2025-09" db="UniProtKB">
        <authorList>
            <consortium name="Ensembl"/>
        </authorList>
    </citation>
    <scope>IDENTIFICATION</scope>
</reference>
<evidence type="ECO:0000313" key="2">
    <source>
        <dbReference type="Proteomes" id="UP000261340"/>
    </source>
</evidence>
<dbReference type="Gene3D" id="3.40.50.1240">
    <property type="entry name" value="Phosphoglycerate mutase-like"/>
    <property type="match status" value="1"/>
</dbReference>
<organism evidence="1 2">
    <name type="scientific">Amphilophus citrinellus</name>
    <name type="common">Midas cichlid</name>
    <name type="synonym">Cichlasoma citrinellum</name>
    <dbReference type="NCBI Taxonomy" id="61819"/>
    <lineage>
        <taxon>Eukaryota</taxon>
        <taxon>Metazoa</taxon>
        <taxon>Chordata</taxon>
        <taxon>Craniata</taxon>
        <taxon>Vertebrata</taxon>
        <taxon>Euteleostomi</taxon>
        <taxon>Actinopterygii</taxon>
        <taxon>Neopterygii</taxon>
        <taxon>Teleostei</taxon>
        <taxon>Neoteleostei</taxon>
        <taxon>Acanthomorphata</taxon>
        <taxon>Ovalentaria</taxon>
        <taxon>Cichlomorphae</taxon>
        <taxon>Cichliformes</taxon>
        <taxon>Cichlidae</taxon>
        <taxon>New World cichlids</taxon>
        <taxon>Cichlasomatinae</taxon>
        <taxon>Heroini</taxon>
        <taxon>Amphilophus</taxon>
    </lineage>
</organism>
<accession>A0A3Q0RIW6</accession>
<name>A0A3Q0RIW6_AMPCI</name>
<sequence>LFCVFTFLLYLSLDENLLKLVLPAFRFHLITNAKMVKLLRKRVFPLPHTQEPNPVFEAYGYCNNPNHTEQAWEGHSPADYKLLSVHVMIRHGDRYPLYSIPKTKRPTIDCTLSSSRYKHISYTCSIFHKVFSASLLQVYKAKHISMPPAFTNICERMGCCKELAESMKTGYCK</sequence>
<proteinExistence type="predicted"/>
<protein>
    <submittedName>
        <fullName evidence="1">Uncharacterized protein</fullName>
    </submittedName>
</protein>
<evidence type="ECO:0000313" key="1">
    <source>
        <dbReference type="Ensembl" id="ENSACIP00000009788.1"/>
    </source>
</evidence>
<dbReference type="Pfam" id="PF00328">
    <property type="entry name" value="His_Phos_2"/>
    <property type="match status" value="1"/>
</dbReference>
<dbReference type="Ensembl" id="ENSACIT00000010075.1">
    <property type="protein sequence ID" value="ENSACIP00000009788.1"/>
    <property type="gene ID" value="ENSACIG00000007678.1"/>
</dbReference>
<dbReference type="AlphaFoldDB" id="A0A3Q0RIW6"/>
<dbReference type="Proteomes" id="UP000261340">
    <property type="component" value="Unplaced"/>
</dbReference>